<reference evidence="1 2" key="1">
    <citation type="journal article" date="2019" name="Sci. Rep.">
        <title>Orb-weaving spider Araneus ventricosus genome elucidates the spidroin gene catalogue.</title>
        <authorList>
            <person name="Kono N."/>
            <person name="Nakamura H."/>
            <person name="Ohtoshi R."/>
            <person name="Moran D.A.P."/>
            <person name="Shinohara A."/>
            <person name="Yoshida Y."/>
            <person name="Fujiwara M."/>
            <person name="Mori M."/>
            <person name="Tomita M."/>
            <person name="Arakawa K."/>
        </authorList>
    </citation>
    <scope>NUCLEOTIDE SEQUENCE [LARGE SCALE GENOMIC DNA]</scope>
</reference>
<dbReference type="AlphaFoldDB" id="A0A4Y2VV66"/>
<dbReference type="OrthoDB" id="6429252at2759"/>
<name>A0A4Y2VV66_ARAVE</name>
<accession>A0A4Y2VV66</accession>
<organism evidence="1 2">
    <name type="scientific">Araneus ventricosus</name>
    <name type="common">Orbweaver spider</name>
    <name type="synonym">Epeira ventricosa</name>
    <dbReference type="NCBI Taxonomy" id="182803"/>
    <lineage>
        <taxon>Eukaryota</taxon>
        <taxon>Metazoa</taxon>
        <taxon>Ecdysozoa</taxon>
        <taxon>Arthropoda</taxon>
        <taxon>Chelicerata</taxon>
        <taxon>Arachnida</taxon>
        <taxon>Araneae</taxon>
        <taxon>Araneomorphae</taxon>
        <taxon>Entelegynae</taxon>
        <taxon>Araneoidea</taxon>
        <taxon>Araneidae</taxon>
        <taxon>Araneus</taxon>
    </lineage>
</organism>
<evidence type="ECO:0008006" key="3">
    <source>
        <dbReference type="Google" id="ProtNLM"/>
    </source>
</evidence>
<dbReference type="EMBL" id="BGPR01051312">
    <property type="protein sequence ID" value="GBO28278.1"/>
    <property type="molecule type" value="Genomic_DNA"/>
</dbReference>
<proteinExistence type="predicted"/>
<evidence type="ECO:0000313" key="1">
    <source>
        <dbReference type="EMBL" id="GBO28278.1"/>
    </source>
</evidence>
<dbReference type="Proteomes" id="UP000499080">
    <property type="component" value="Unassembled WGS sequence"/>
</dbReference>
<gene>
    <name evidence="1" type="ORF">AVEN_126198_1</name>
</gene>
<protein>
    <recommendedName>
        <fullName evidence="3">RNase H type-1 domain-containing protein</fullName>
    </recommendedName>
</protein>
<comment type="caution">
    <text evidence="1">The sequence shown here is derived from an EMBL/GenBank/DDBJ whole genome shotgun (WGS) entry which is preliminary data.</text>
</comment>
<keyword evidence="2" id="KW-1185">Reference proteome</keyword>
<sequence length="226" mass="25885">MWKRGFLDFNIEPCIPFGCLTPTTPLDKKSRVCIQWIPSHVGVFGNEVADFKISSIHRAKNSAWKVPPAHEWYAGNRPGHSPKVQDPYRLHWPDFVMAISKALKSVDKEKTYSSCPCSCPASPAHVIDCIGASAKMLWSEGENGLVVWKRKSEEWLFIDEDIPEPATLTDLEICQAIKVDDYDRDECVEENPPTNAEMRQALDILKRGVQHRSTNFKKQYEYEQYK</sequence>
<evidence type="ECO:0000313" key="2">
    <source>
        <dbReference type="Proteomes" id="UP000499080"/>
    </source>
</evidence>